<keyword evidence="7" id="KW-1185">Reference proteome</keyword>
<dbReference type="Proteomes" id="UP001597045">
    <property type="component" value="Unassembled WGS sequence"/>
</dbReference>
<name>A0ABW3MBH6_9PSEU</name>
<evidence type="ECO:0000259" key="5">
    <source>
        <dbReference type="Pfam" id="PF14759"/>
    </source>
</evidence>
<gene>
    <name evidence="6" type="ORF">ACFQ1S_18970</name>
</gene>
<sequence length="106" mass="11640">GFSARVRVEHRMNATEQGMAAARNLLGAQVPFTPVPYFWTDQYDTKIAAFGLLSPDADITITQGDPATGKFIARYEHDGRFVGVLGWNMPRELTKERKALATALAG</sequence>
<accession>A0ABW3MBH6</accession>
<keyword evidence="2" id="KW-0285">Flavoprotein</keyword>
<comment type="cofactor">
    <cofactor evidence="1">
        <name>FAD</name>
        <dbReference type="ChEBI" id="CHEBI:57692"/>
    </cofactor>
</comment>
<dbReference type="EMBL" id="JBHTIS010001093">
    <property type="protein sequence ID" value="MFD1047472.1"/>
    <property type="molecule type" value="Genomic_DNA"/>
</dbReference>
<evidence type="ECO:0000256" key="3">
    <source>
        <dbReference type="ARBA" id="ARBA00022827"/>
    </source>
</evidence>
<dbReference type="PANTHER" id="PTHR43557">
    <property type="entry name" value="APOPTOSIS-INDUCING FACTOR 1"/>
    <property type="match status" value="1"/>
</dbReference>
<reference evidence="7" key="1">
    <citation type="journal article" date="2019" name="Int. J. Syst. Evol. Microbiol.">
        <title>The Global Catalogue of Microorganisms (GCM) 10K type strain sequencing project: providing services to taxonomists for standard genome sequencing and annotation.</title>
        <authorList>
            <consortium name="The Broad Institute Genomics Platform"/>
            <consortium name="The Broad Institute Genome Sequencing Center for Infectious Disease"/>
            <person name="Wu L."/>
            <person name="Ma J."/>
        </authorList>
    </citation>
    <scope>NUCLEOTIDE SEQUENCE [LARGE SCALE GENOMIC DNA]</scope>
    <source>
        <strain evidence="7">JCM 31486</strain>
    </source>
</reference>
<keyword evidence="3" id="KW-0274">FAD</keyword>
<dbReference type="InterPro" id="IPR028202">
    <property type="entry name" value="Reductase_C"/>
</dbReference>
<feature type="domain" description="Reductase C-terminal" evidence="5">
    <location>
        <begin position="37"/>
        <end position="102"/>
    </location>
</feature>
<dbReference type="Gene3D" id="3.30.390.30">
    <property type="match status" value="1"/>
</dbReference>
<dbReference type="PANTHER" id="PTHR43557:SF2">
    <property type="entry name" value="RIESKE DOMAIN-CONTAINING PROTEIN-RELATED"/>
    <property type="match status" value="1"/>
</dbReference>
<feature type="non-terminal residue" evidence="6">
    <location>
        <position position="1"/>
    </location>
</feature>
<proteinExistence type="predicted"/>
<evidence type="ECO:0000313" key="6">
    <source>
        <dbReference type="EMBL" id="MFD1047472.1"/>
    </source>
</evidence>
<dbReference type="Pfam" id="PF14759">
    <property type="entry name" value="Reductase_C"/>
    <property type="match status" value="1"/>
</dbReference>
<evidence type="ECO:0000256" key="4">
    <source>
        <dbReference type="ARBA" id="ARBA00023002"/>
    </source>
</evidence>
<keyword evidence="4" id="KW-0560">Oxidoreductase</keyword>
<dbReference type="SUPFAM" id="SSF55424">
    <property type="entry name" value="FAD/NAD-linked reductases, dimerisation (C-terminal) domain"/>
    <property type="match status" value="1"/>
</dbReference>
<dbReference type="InterPro" id="IPR050446">
    <property type="entry name" value="FAD-oxidoreductase/Apoptosis"/>
</dbReference>
<organism evidence="6 7">
    <name type="scientific">Kibdelosporangium lantanae</name>
    <dbReference type="NCBI Taxonomy" id="1497396"/>
    <lineage>
        <taxon>Bacteria</taxon>
        <taxon>Bacillati</taxon>
        <taxon>Actinomycetota</taxon>
        <taxon>Actinomycetes</taxon>
        <taxon>Pseudonocardiales</taxon>
        <taxon>Pseudonocardiaceae</taxon>
        <taxon>Kibdelosporangium</taxon>
    </lineage>
</organism>
<protein>
    <submittedName>
        <fullName evidence="6">Oxidoreductase C-terminal domain-containing protein</fullName>
    </submittedName>
</protein>
<evidence type="ECO:0000256" key="1">
    <source>
        <dbReference type="ARBA" id="ARBA00001974"/>
    </source>
</evidence>
<comment type="caution">
    <text evidence="6">The sequence shown here is derived from an EMBL/GenBank/DDBJ whole genome shotgun (WGS) entry which is preliminary data.</text>
</comment>
<dbReference type="InterPro" id="IPR016156">
    <property type="entry name" value="FAD/NAD-linked_Rdtase_dimer_sf"/>
</dbReference>
<evidence type="ECO:0000256" key="2">
    <source>
        <dbReference type="ARBA" id="ARBA00022630"/>
    </source>
</evidence>
<evidence type="ECO:0000313" key="7">
    <source>
        <dbReference type="Proteomes" id="UP001597045"/>
    </source>
</evidence>